<feature type="chain" id="PRO_5004873111" description="Cytosolic protein" evidence="1">
    <location>
        <begin position="27"/>
        <end position="175"/>
    </location>
</feature>
<dbReference type="EMBL" id="CP005746">
    <property type="protein sequence ID" value="AHH11089.1"/>
    <property type="molecule type" value="Genomic_DNA"/>
</dbReference>
<name>W5SV42_9SPIR</name>
<evidence type="ECO:0008006" key="4">
    <source>
        <dbReference type="Google" id="ProtNLM"/>
    </source>
</evidence>
<dbReference type="OrthoDB" id="3099201at2"/>
<accession>W5SV42</accession>
<geneLocation type="plasmid" evidence="2 3">
    <name>unnamed</name>
</geneLocation>
<keyword evidence="1" id="KW-0732">Signal</keyword>
<gene>
    <name evidence="2" type="ORF">BCO_0000801</name>
</gene>
<evidence type="ECO:0000313" key="2">
    <source>
        <dbReference type="EMBL" id="AHH11089.1"/>
    </source>
</evidence>
<keyword evidence="2" id="KW-0614">Plasmid</keyword>
<feature type="signal peptide" evidence="1">
    <location>
        <begin position="1"/>
        <end position="26"/>
    </location>
</feature>
<reference evidence="2" key="1">
    <citation type="submission" date="2013-04" db="EMBL/GenBank/DDBJ databases">
        <title>Comparative Genomics of Relapsing Fever Spirochetes.</title>
        <authorList>
            <person name="Schwan T.G."/>
            <person name="Raffel S.J."/>
            <person name="Porcella S.F."/>
            <person name="Martens C.A."/>
            <person name="Bruno D.P."/>
            <person name="Ricklefs S.M."/>
            <person name="Barbian K.B."/>
        </authorList>
    </citation>
    <scope>NUCLEOTIDE SEQUENCE</scope>
    <source>
        <strain evidence="2">Co53</strain>
        <plasmid evidence="2">unnamed</plasmid>
    </source>
</reference>
<evidence type="ECO:0000256" key="1">
    <source>
        <dbReference type="SAM" id="SignalP"/>
    </source>
</evidence>
<dbReference type="Proteomes" id="UP000019330">
    <property type="component" value="Plasmid unnamed"/>
</dbReference>
<protein>
    <recommendedName>
        <fullName evidence="4">Cytosolic protein</fullName>
    </recommendedName>
</protein>
<dbReference type="HOGENOM" id="CLU_1529718_0_0_12"/>
<keyword evidence="3" id="KW-1185">Reference proteome</keyword>
<proteinExistence type="predicted"/>
<organism evidence="2">
    <name type="scientific">Borrelia coriaceae ATCC 43381</name>
    <dbReference type="NCBI Taxonomy" id="1408429"/>
    <lineage>
        <taxon>Bacteria</taxon>
        <taxon>Pseudomonadati</taxon>
        <taxon>Spirochaetota</taxon>
        <taxon>Spirochaetia</taxon>
        <taxon>Spirochaetales</taxon>
        <taxon>Borreliaceae</taxon>
        <taxon>Borrelia</taxon>
    </lineage>
</organism>
<dbReference type="AlphaFoldDB" id="W5SV42"/>
<evidence type="ECO:0000313" key="3">
    <source>
        <dbReference type="Proteomes" id="UP000019330"/>
    </source>
</evidence>
<sequence length="175" mass="20001">MMRVRMLFFRLFFVAIFFILSESCNASQSQEFTTDTYVGNYEPSGGFGLHLRNGDREFVIHYGASHYSPVSLYFVLNSEHQVKINSVKLNGENACVSGFSRYELMLVERNSYGIKFNECKAIWKKLIRDAKGGDLTFSLLGVQKETGIKETYEFRVSAENLSLLVDLIEKVYVGK</sequence>